<reference evidence="2" key="1">
    <citation type="submission" date="2022-11" db="UniProtKB">
        <authorList>
            <consortium name="WormBaseParasite"/>
        </authorList>
    </citation>
    <scope>IDENTIFICATION</scope>
</reference>
<protein>
    <submittedName>
        <fullName evidence="2">Uncharacterized protein</fullName>
    </submittedName>
</protein>
<sequence>MIIWKGLDKKDDSKGGSDIWLIRINEFGDELWQKTLGSSFDEEARAVIQTTDLGFFVAGNIQNSSKGYGSKDVLITRLDKDGKELSQLILGGKGLDEVEKMIPTRDGGALLGIYSRSSLGGTKKTENFGEGDYWILKLDKNGRVEWEKNFGGKGDDHLRTLALTSTGFIIGGESRSERSGNKTAGLEEGSDLWLMSLNERGEEQWQKSYNFGNRDILMGMNVIHSADAQSSKGILLGGYTQAEGRVETDDETFWMLYLDHNGNEQWRKHVSGESRKKEERLSDLKLNRDGSIILAGTSAEELGKENWKIVKLGDKQVDQLIEKYDIKIYPNPVSDYAYVEIGFDFKDADILLYDMSGRQLQNIKTKNRVTKINTQANKKMKKIIAASFIICGYALGYSQSVDAKESKYNLTIKSPDASQLSKHTDIPTSTHTGTVGIDIPIYTIKLGDFSLPITLKYHASGVKVKETASKVGLGWSLSVGGMSLSKQVLGREDKGKIQYINPDSFNPVQSNLNDYNLAKSIKEEFSQLDTQPDIYSFSLGSAAGEFYYDSSGKIIQIPYSTVKMEDPFVFTDDQGIKYYFKAGNQTQTVGGSAPAPNDFSNTDFIITKILLPTGKEIKFNYQASSYSYLNNFYKGLKIPRACVYQNGITYEEFVTKTNVLSESVLQSIEFEGSEVNLVKDYFTSTDSPSAPGYDSEIPYLMKRLKLKEVVNLKDNSKYKFQYYENNPLPNRLSDQTDFVGYYNGKLANHGIPFVKYGDKIYGFGDDKNPDINYAVSGSLKEIQYPTGGKMGLQYELDDFYFEGTETQIGKKDFLISNLEPLGGTFNVNTNGNTVDFKITFQSTANPDEGPVGSLPEGPHFVGELLDNNNIVLRTFLINKEYEFVENIKPSYKIRIRKVGNVNSSHYATLNAQWYETVSEAKQYNKSVGGIRVQKIKKSDADILTHETEFIYRDENNKSTGRYMADDIEYSYIQEIAEDQDMGYTCEQMVISNSGNFNISTINGKPTIYDRVTTRNKNVNNSAESYEIVDEYMNMSHTNPKNSRSPIFTYANNQFARGILTDRKYYNSQHKLVKKDSYTYEFDNHFNNLSNDYSTGFPGLTIRPYYIGVKSMTCAIHDANGVCMGRNYTFTLDRYEMSSAWVKKKMATTTDYFDNKNISQITSYTYDSSYKHTNPTIVNVDFPDVIQRTQFEYAYEKGNQLMISKNMIGIPLETVSSKTVGTISKTLSKTETLYPASQSEADLKTSGLVLPYTILSTDLQNLVSTEVTYDKYDNKGNLQQYTTKDGISTVIIWGYNLTQPIAKIEGAKLTDIQPSLIDTIVNASNTDASAGLNNDESALLSALDTFRKTAVPGVLITTYTYDPLVGVRSITSPSGIIESYIYDTSNRLKEVRQQEKDSSGNMIYKTAREFKYNYKN</sequence>
<dbReference type="WBParaSite" id="ES5_v2.g15023.t1">
    <property type="protein sequence ID" value="ES5_v2.g15023.t1"/>
    <property type="gene ID" value="ES5_v2.g15023"/>
</dbReference>
<proteinExistence type="predicted"/>
<name>A0AC34FD04_9BILA</name>
<accession>A0AC34FD04</accession>
<evidence type="ECO:0000313" key="2">
    <source>
        <dbReference type="WBParaSite" id="ES5_v2.g15023.t1"/>
    </source>
</evidence>
<dbReference type="Proteomes" id="UP000887579">
    <property type="component" value="Unplaced"/>
</dbReference>
<organism evidence="1 2">
    <name type="scientific">Panagrolaimus sp. ES5</name>
    <dbReference type="NCBI Taxonomy" id="591445"/>
    <lineage>
        <taxon>Eukaryota</taxon>
        <taxon>Metazoa</taxon>
        <taxon>Ecdysozoa</taxon>
        <taxon>Nematoda</taxon>
        <taxon>Chromadorea</taxon>
        <taxon>Rhabditida</taxon>
        <taxon>Tylenchina</taxon>
        <taxon>Panagrolaimomorpha</taxon>
        <taxon>Panagrolaimoidea</taxon>
        <taxon>Panagrolaimidae</taxon>
        <taxon>Panagrolaimus</taxon>
    </lineage>
</organism>
<evidence type="ECO:0000313" key="1">
    <source>
        <dbReference type="Proteomes" id="UP000887579"/>
    </source>
</evidence>